<evidence type="ECO:0000313" key="3">
    <source>
        <dbReference type="Proteomes" id="UP000540989"/>
    </source>
</evidence>
<dbReference type="EMBL" id="JACHIP010000029">
    <property type="protein sequence ID" value="MBB5061131.1"/>
    <property type="molecule type" value="Genomic_DNA"/>
</dbReference>
<dbReference type="InterPro" id="IPR000595">
    <property type="entry name" value="cNMP-bd_dom"/>
</dbReference>
<protein>
    <submittedName>
        <fullName evidence="2">CRP-like cAMP-binding protein</fullName>
    </submittedName>
</protein>
<name>A0A7W7ZJL4_9BACT</name>
<evidence type="ECO:0000259" key="1">
    <source>
        <dbReference type="PROSITE" id="PS50042"/>
    </source>
</evidence>
<dbReference type="PROSITE" id="PS50042">
    <property type="entry name" value="CNMP_BINDING_3"/>
    <property type="match status" value="1"/>
</dbReference>
<dbReference type="SUPFAM" id="SSF51206">
    <property type="entry name" value="cAMP-binding domain-like"/>
    <property type="match status" value="1"/>
</dbReference>
<keyword evidence="3" id="KW-1185">Reference proteome</keyword>
<dbReference type="InterPro" id="IPR018490">
    <property type="entry name" value="cNMP-bd_dom_sf"/>
</dbReference>
<dbReference type="Pfam" id="PF00027">
    <property type="entry name" value="cNMP_binding"/>
    <property type="match status" value="1"/>
</dbReference>
<feature type="domain" description="Cyclic nucleotide-binding" evidence="1">
    <location>
        <begin position="28"/>
        <end position="109"/>
    </location>
</feature>
<dbReference type="CDD" id="cd00038">
    <property type="entry name" value="CAP_ED"/>
    <property type="match status" value="1"/>
</dbReference>
<dbReference type="AlphaFoldDB" id="A0A7W7ZJL4"/>
<dbReference type="Gene3D" id="2.60.120.10">
    <property type="entry name" value="Jelly Rolls"/>
    <property type="match status" value="1"/>
</dbReference>
<sequence length="122" mass="13072">MREPLSPVTFDPAAFLAMAGLGRTIVQLEANEVFFLQGSHCDSIYYLQKGRARLTIVSAAGKEATISLLAIGEFVGEECVAGIAGPRLATATAITACTAMKIGRKEMIRARFMKSMPSLIFS</sequence>
<reference evidence="2 3" key="1">
    <citation type="submission" date="2020-08" db="EMBL/GenBank/DDBJ databases">
        <title>Genomic Encyclopedia of Type Strains, Phase IV (KMG-V): Genome sequencing to study the core and pangenomes of soil and plant-associated prokaryotes.</title>
        <authorList>
            <person name="Whitman W."/>
        </authorList>
    </citation>
    <scope>NUCLEOTIDE SEQUENCE [LARGE SCALE GENOMIC DNA]</scope>
    <source>
        <strain evidence="2 3">M8UP14</strain>
    </source>
</reference>
<gene>
    <name evidence="2" type="ORF">HDF16_005867</name>
</gene>
<proteinExistence type="predicted"/>
<accession>A0A7W7ZJL4</accession>
<organism evidence="2 3">
    <name type="scientific">Granulicella aggregans</name>
    <dbReference type="NCBI Taxonomy" id="474949"/>
    <lineage>
        <taxon>Bacteria</taxon>
        <taxon>Pseudomonadati</taxon>
        <taxon>Acidobacteriota</taxon>
        <taxon>Terriglobia</taxon>
        <taxon>Terriglobales</taxon>
        <taxon>Acidobacteriaceae</taxon>
        <taxon>Granulicella</taxon>
    </lineage>
</organism>
<dbReference type="RefSeq" id="WP_246410357.1">
    <property type="nucleotide sequence ID" value="NZ_JACHIP010000029.1"/>
</dbReference>
<evidence type="ECO:0000313" key="2">
    <source>
        <dbReference type="EMBL" id="MBB5061131.1"/>
    </source>
</evidence>
<dbReference type="Proteomes" id="UP000540989">
    <property type="component" value="Unassembled WGS sequence"/>
</dbReference>
<comment type="caution">
    <text evidence="2">The sequence shown here is derived from an EMBL/GenBank/DDBJ whole genome shotgun (WGS) entry which is preliminary data.</text>
</comment>
<dbReference type="InterPro" id="IPR014710">
    <property type="entry name" value="RmlC-like_jellyroll"/>
</dbReference>